<keyword evidence="3" id="KW-1185">Reference proteome</keyword>
<feature type="signal peptide" evidence="1">
    <location>
        <begin position="1"/>
        <end position="23"/>
    </location>
</feature>
<keyword evidence="1" id="KW-0732">Signal</keyword>
<sequence>MFLYKGRYALIFFLTAFSFTARAQNNKTGFLGLMNVLIPGDTTHRWGGYAELQLRTNTFVGQFYYYELHGGISYNTSNKTAFLLGTGRYITDDYRDLSLLPITSEFRMWEQVTINENWQRLNLENRFRVEQRWVNSNYRNRFSYRLSLLFPLTHRQMTANTVYINVNDEISLNNKMPNFERNRFLATLGYQFSTPLRIQAGWSHQYIHTSTNTAAKGSMALAVVYRVIRGTHKPHPHI</sequence>
<dbReference type="RefSeq" id="WP_377098579.1">
    <property type="nucleotide sequence ID" value="NZ_JBHTHU010000005.1"/>
</dbReference>
<feature type="chain" id="PRO_5045772023" evidence="1">
    <location>
        <begin position="24"/>
        <end position="238"/>
    </location>
</feature>
<evidence type="ECO:0000313" key="3">
    <source>
        <dbReference type="Proteomes" id="UP001596958"/>
    </source>
</evidence>
<dbReference type="InterPro" id="IPR019619">
    <property type="entry name" value="DUF2490"/>
</dbReference>
<reference evidence="3" key="1">
    <citation type="journal article" date="2019" name="Int. J. Syst. Evol. Microbiol.">
        <title>The Global Catalogue of Microorganisms (GCM) 10K type strain sequencing project: providing services to taxonomists for standard genome sequencing and annotation.</title>
        <authorList>
            <consortium name="The Broad Institute Genomics Platform"/>
            <consortium name="The Broad Institute Genome Sequencing Center for Infectious Disease"/>
            <person name="Wu L."/>
            <person name="Ma J."/>
        </authorList>
    </citation>
    <scope>NUCLEOTIDE SEQUENCE [LARGE SCALE GENOMIC DNA]</scope>
    <source>
        <strain evidence="3">CCUG 63418</strain>
    </source>
</reference>
<comment type="caution">
    <text evidence="2">The sequence shown here is derived from an EMBL/GenBank/DDBJ whole genome shotgun (WGS) entry which is preliminary data.</text>
</comment>
<organism evidence="2 3">
    <name type="scientific">Mucilaginibacter calamicampi</name>
    <dbReference type="NCBI Taxonomy" id="1302352"/>
    <lineage>
        <taxon>Bacteria</taxon>
        <taxon>Pseudomonadati</taxon>
        <taxon>Bacteroidota</taxon>
        <taxon>Sphingobacteriia</taxon>
        <taxon>Sphingobacteriales</taxon>
        <taxon>Sphingobacteriaceae</taxon>
        <taxon>Mucilaginibacter</taxon>
    </lineage>
</organism>
<proteinExistence type="predicted"/>
<dbReference type="Pfam" id="PF10677">
    <property type="entry name" value="DUF2490"/>
    <property type="match status" value="1"/>
</dbReference>
<evidence type="ECO:0000256" key="1">
    <source>
        <dbReference type="SAM" id="SignalP"/>
    </source>
</evidence>
<gene>
    <name evidence="2" type="ORF">ACFQZS_06850</name>
</gene>
<dbReference type="EMBL" id="JBHTHU010000005">
    <property type="protein sequence ID" value="MFD0749854.1"/>
    <property type="molecule type" value="Genomic_DNA"/>
</dbReference>
<protein>
    <submittedName>
        <fullName evidence="2">DUF2490 domain-containing protein</fullName>
    </submittedName>
</protein>
<dbReference type="Proteomes" id="UP001596958">
    <property type="component" value="Unassembled WGS sequence"/>
</dbReference>
<name>A0ABW2YUD8_9SPHI</name>
<accession>A0ABW2YUD8</accession>
<evidence type="ECO:0000313" key="2">
    <source>
        <dbReference type="EMBL" id="MFD0749854.1"/>
    </source>
</evidence>